<dbReference type="AlphaFoldDB" id="A0A0W1R6M6"/>
<feature type="transmembrane region" description="Helical" evidence="1">
    <location>
        <begin position="36"/>
        <end position="54"/>
    </location>
</feature>
<gene>
    <name evidence="2" type="ORF">AUR64_15020</name>
</gene>
<evidence type="ECO:0000313" key="2">
    <source>
        <dbReference type="EMBL" id="KTG09107.1"/>
    </source>
</evidence>
<evidence type="ECO:0000256" key="1">
    <source>
        <dbReference type="SAM" id="Phobius"/>
    </source>
</evidence>
<dbReference type="RefSeq" id="WP_058582260.1">
    <property type="nucleotide sequence ID" value="NZ_LOPU01000029.1"/>
</dbReference>
<dbReference type="Proteomes" id="UP000054387">
    <property type="component" value="Unassembled WGS sequence"/>
</dbReference>
<organism evidence="2 3">
    <name type="scientific">Haloprofundus marisrubri</name>
    <dbReference type="NCBI Taxonomy" id="1514971"/>
    <lineage>
        <taxon>Archaea</taxon>
        <taxon>Methanobacteriati</taxon>
        <taxon>Methanobacteriota</taxon>
        <taxon>Stenosarchaea group</taxon>
        <taxon>Halobacteria</taxon>
        <taxon>Halobacteriales</taxon>
        <taxon>Haloferacaceae</taxon>
        <taxon>Haloprofundus</taxon>
    </lineage>
</organism>
<sequence length="72" mass="7611">MYQTPSPTHGYVPVVVAFWVYLVVAGAVAIGAVELGVSDGGAVLVFLVVAVLLLKPFASVFRRLTPTANHEE</sequence>
<keyword evidence="1" id="KW-0472">Membrane</keyword>
<keyword evidence="1" id="KW-0812">Transmembrane</keyword>
<evidence type="ECO:0000313" key="3">
    <source>
        <dbReference type="Proteomes" id="UP000054387"/>
    </source>
</evidence>
<name>A0A0W1R6M6_9EURY</name>
<dbReference type="EMBL" id="LOPU01000029">
    <property type="protein sequence ID" value="KTG09107.1"/>
    <property type="molecule type" value="Genomic_DNA"/>
</dbReference>
<proteinExistence type="predicted"/>
<keyword evidence="1" id="KW-1133">Transmembrane helix</keyword>
<keyword evidence="3" id="KW-1185">Reference proteome</keyword>
<feature type="transmembrane region" description="Helical" evidence="1">
    <location>
        <begin position="12"/>
        <end position="30"/>
    </location>
</feature>
<accession>A0A0W1R6M6</accession>
<protein>
    <submittedName>
        <fullName evidence="2">Uncharacterized protein</fullName>
    </submittedName>
</protein>
<reference evidence="2 3" key="1">
    <citation type="submission" date="2015-12" db="EMBL/GenBank/DDBJ databases">
        <title>Haloprofundus marisrubri gen. nov., sp. nov., an extremely halophilic archaeon isolated from the Discovery deep brine-seawater interface in the Red Sea.</title>
        <authorList>
            <person name="Zhang G."/>
            <person name="Stingl U."/>
            <person name="Rashid M."/>
        </authorList>
    </citation>
    <scope>NUCLEOTIDE SEQUENCE [LARGE SCALE GENOMIC DNA]</scope>
    <source>
        <strain evidence="2 3">SB9</strain>
    </source>
</reference>
<comment type="caution">
    <text evidence="2">The sequence shown here is derived from an EMBL/GenBank/DDBJ whole genome shotgun (WGS) entry which is preliminary data.</text>
</comment>